<protein>
    <submittedName>
        <fullName evidence="1">Uncharacterized protein</fullName>
    </submittedName>
</protein>
<name>A0ACC2P3W8_9HYME</name>
<evidence type="ECO:0000313" key="1">
    <source>
        <dbReference type="EMBL" id="KAJ8677516.1"/>
    </source>
</evidence>
<organism evidence="1 2">
    <name type="scientific">Eretmocerus hayati</name>
    <dbReference type="NCBI Taxonomy" id="131215"/>
    <lineage>
        <taxon>Eukaryota</taxon>
        <taxon>Metazoa</taxon>
        <taxon>Ecdysozoa</taxon>
        <taxon>Arthropoda</taxon>
        <taxon>Hexapoda</taxon>
        <taxon>Insecta</taxon>
        <taxon>Pterygota</taxon>
        <taxon>Neoptera</taxon>
        <taxon>Endopterygota</taxon>
        <taxon>Hymenoptera</taxon>
        <taxon>Apocrita</taxon>
        <taxon>Proctotrupomorpha</taxon>
        <taxon>Chalcidoidea</taxon>
        <taxon>Aphelinidae</taxon>
        <taxon>Aphelininae</taxon>
        <taxon>Eretmocerus</taxon>
    </lineage>
</organism>
<reference evidence="1" key="1">
    <citation type="submission" date="2023-04" db="EMBL/GenBank/DDBJ databases">
        <title>A chromosome-level genome assembly of the parasitoid wasp Eretmocerus hayati.</title>
        <authorList>
            <person name="Zhong Y."/>
            <person name="Liu S."/>
            <person name="Liu Y."/>
        </authorList>
    </citation>
    <scope>NUCLEOTIDE SEQUENCE</scope>
    <source>
        <strain evidence="1">ZJU_SS_LIU_2023</strain>
    </source>
</reference>
<evidence type="ECO:0000313" key="2">
    <source>
        <dbReference type="Proteomes" id="UP001239111"/>
    </source>
</evidence>
<dbReference type="Proteomes" id="UP001239111">
    <property type="component" value="Chromosome 2"/>
</dbReference>
<sequence length="444" mass="49736">MSITGITKNSIDTAGSTEITLFNQPSKFQVVTHELPTDAKGILGVEFFKDQGAEISFNHNSPVTSSEPIRPVYFKNFSPSNVSNKFKTEPRVYYFKARTRTQIDIDLFPTELNTGYLQKITAPNEVFVGEAAVTNNSQKAHIFAVNASESDVEISIPPQKLLPYDLAEESEDFLESSDSEVEQSEREKPRLERIIELLRLDHLNGEEREHVKSHSGTLIPKGIKIVPKAPAPERSALVRPSATTRFNKKKVTFQSDRELGSEDELPPVPRGRGSGFRSLVSQKPPLRKPEETDIVSNESSDEQREVLPKNVKVTSPRESSSSLEGSDEYWWDEAHNQLRPKPIGRSTPLASDSDENNDTIIPQRDKLSPIEEETDESSTESDIEEVQPEMQNPSDSVPPDLFYPDFHKDPGSELCVKIINTSITHTQDNILHFSSADCEFTTPT</sequence>
<accession>A0ACC2P3W8</accession>
<dbReference type="EMBL" id="CM056742">
    <property type="protein sequence ID" value="KAJ8677516.1"/>
    <property type="molecule type" value="Genomic_DNA"/>
</dbReference>
<proteinExistence type="predicted"/>
<gene>
    <name evidence="1" type="ORF">QAD02_013303</name>
</gene>
<comment type="caution">
    <text evidence="1">The sequence shown here is derived from an EMBL/GenBank/DDBJ whole genome shotgun (WGS) entry which is preliminary data.</text>
</comment>
<keyword evidence="2" id="KW-1185">Reference proteome</keyword>